<dbReference type="InParanoid" id="C0P1B2"/>
<dbReference type="RefSeq" id="XP_045283048.1">
    <property type="nucleotide sequence ID" value="XM_045436241.1"/>
</dbReference>
<dbReference type="EMBL" id="GG663395">
    <property type="protein sequence ID" value="EEH02567.1"/>
    <property type="molecule type" value="Genomic_DNA"/>
</dbReference>
<dbReference type="HOGENOM" id="CLU_2139303_0_0_1"/>
<reference evidence="1" key="1">
    <citation type="submission" date="2009-02" db="EMBL/GenBank/DDBJ databases">
        <title>The Genome Sequence of Ajellomyces capsulatus strain G186AR.</title>
        <authorList>
            <consortium name="The Broad Institute Genome Sequencing Platform"/>
            <person name="Champion M."/>
            <person name="Cuomo C."/>
            <person name="Ma L.-J."/>
            <person name="Henn M.R."/>
            <person name="Sil A."/>
            <person name="Goldman B."/>
            <person name="Young S.K."/>
            <person name="Kodira C.D."/>
            <person name="Zeng Q."/>
            <person name="Koehrsen M."/>
            <person name="Alvarado L."/>
            <person name="Berlin A."/>
            <person name="Borenstein D."/>
            <person name="Chen Z."/>
            <person name="Engels R."/>
            <person name="Freedman E."/>
            <person name="Gellesch M."/>
            <person name="Goldberg J."/>
            <person name="Griggs A."/>
            <person name="Gujja S."/>
            <person name="Heiman D."/>
            <person name="Hepburn T."/>
            <person name="Howarth C."/>
            <person name="Jen D."/>
            <person name="Larson L."/>
            <person name="Lewis B."/>
            <person name="Mehta T."/>
            <person name="Park D."/>
            <person name="Pearson M."/>
            <person name="Roberts A."/>
            <person name="Saif S."/>
            <person name="Shea T."/>
            <person name="Shenoy N."/>
            <person name="Sisk P."/>
            <person name="Stolte C."/>
            <person name="Sykes S."/>
            <person name="Walk T."/>
            <person name="White J."/>
            <person name="Yandava C."/>
            <person name="Klein B."/>
            <person name="McEwen J.G."/>
            <person name="Puccia R."/>
            <person name="Goldman G.H."/>
            <person name="Felipe M.S."/>
            <person name="Nino-Vega G."/>
            <person name="San-Blas G."/>
            <person name="Taylor J."/>
            <person name="Mendoza L."/>
            <person name="Galagan J."/>
            <person name="Nusbaum C."/>
            <person name="Birren B."/>
        </authorList>
    </citation>
    <scope>NUCLEOTIDE SEQUENCE</scope>
    <source>
        <strain evidence="1">G186AR</strain>
    </source>
</reference>
<sequence>TVEQVYETLLTREQSSAEQEIKKLDRSAELKMLTDQLLKISEVNKLSTLDNSLNSIKAKDKIDEEMNAEEEADKHLNTVELYTLIYKEYLRWKREVAVKVLLNMSASMKNLNE</sequence>
<organism evidence="1 2">
    <name type="scientific">Ajellomyces capsulatus (strain G186AR / H82 / ATCC MYA-2454 / RMSCC 2432)</name>
    <name type="common">Darling's disease fungus</name>
    <name type="synonym">Histoplasma capsulatum</name>
    <dbReference type="NCBI Taxonomy" id="447093"/>
    <lineage>
        <taxon>Eukaryota</taxon>
        <taxon>Fungi</taxon>
        <taxon>Dikarya</taxon>
        <taxon>Ascomycota</taxon>
        <taxon>Pezizomycotina</taxon>
        <taxon>Eurotiomycetes</taxon>
        <taxon>Eurotiomycetidae</taxon>
        <taxon>Onygenales</taxon>
        <taxon>Ajellomycetaceae</taxon>
        <taxon>Histoplasma</taxon>
    </lineage>
</organism>
<gene>
    <name evidence="1" type="ORF">HCBG_09192</name>
</gene>
<accession>C0P1B2</accession>
<protein>
    <submittedName>
        <fullName evidence="1">Uncharacterized protein</fullName>
    </submittedName>
</protein>
<dbReference type="Proteomes" id="UP000001631">
    <property type="component" value="Unassembled WGS sequence"/>
</dbReference>
<dbReference type="AlphaFoldDB" id="C0P1B2"/>
<evidence type="ECO:0000313" key="2">
    <source>
        <dbReference type="Proteomes" id="UP000001631"/>
    </source>
</evidence>
<feature type="non-terminal residue" evidence="1">
    <location>
        <position position="1"/>
    </location>
</feature>
<proteinExistence type="predicted"/>
<dbReference type="GeneID" id="69042208"/>
<name>C0P1B2_AJECG</name>
<keyword evidence="2" id="KW-1185">Reference proteome</keyword>
<evidence type="ECO:0000313" key="1">
    <source>
        <dbReference type="EMBL" id="EEH02567.1"/>
    </source>
</evidence>